<organism evidence="1 2">
    <name type="scientific">Porites lobata</name>
    <dbReference type="NCBI Taxonomy" id="104759"/>
    <lineage>
        <taxon>Eukaryota</taxon>
        <taxon>Metazoa</taxon>
        <taxon>Cnidaria</taxon>
        <taxon>Anthozoa</taxon>
        <taxon>Hexacorallia</taxon>
        <taxon>Scleractinia</taxon>
        <taxon>Fungiina</taxon>
        <taxon>Poritidae</taxon>
        <taxon>Porites</taxon>
    </lineage>
</organism>
<name>A0ABN8NHT3_9CNID</name>
<keyword evidence="2" id="KW-1185">Reference proteome</keyword>
<sequence>MTKLNIDLHLTFVPSFQNQADPHSRHLTLQDAKLCPSLWVVVQELYGGEDGHAVDLMARPSNAQSDLSGAHLPFFSETLLPGSLGINVIVQSPDLYDVSIFKNLYVFPPICLIPHVIQYLRSLQLSYTIVIPDVCPRRFWWPLLTSTCSFGATP</sequence>
<accession>A0ABN8NHT3</accession>
<evidence type="ECO:0000313" key="2">
    <source>
        <dbReference type="Proteomes" id="UP001159405"/>
    </source>
</evidence>
<evidence type="ECO:0000313" key="1">
    <source>
        <dbReference type="EMBL" id="CAH3107654.1"/>
    </source>
</evidence>
<gene>
    <name evidence="1" type="ORF">PLOB_00016795</name>
</gene>
<dbReference type="EMBL" id="CALNXK010000020">
    <property type="protein sequence ID" value="CAH3107654.1"/>
    <property type="molecule type" value="Genomic_DNA"/>
</dbReference>
<feature type="non-terminal residue" evidence="1">
    <location>
        <position position="154"/>
    </location>
</feature>
<protein>
    <submittedName>
        <fullName evidence="1">Uncharacterized protein</fullName>
    </submittedName>
</protein>
<dbReference type="Proteomes" id="UP001159405">
    <property type="component" value="Unassembled WGS sequence"/>
</dbReference>
<proteinExistence type="predicted"/>
<comment type="caution">
    <text evidence="1">The sequence shown here is derived from an EMBL/GenBank/DDBJ whole genome shotgun (WGS) entry which is preliminary data.</text>
</comment>
<reference evidence="1 2" key="1">
    <citation type="submission" date="2022-05" db="EMBL/GenBank/DDBJ databases">
        <authorList>
            <consortium name="Genoscope - CEA"/>
            <person name="William W."/>
        </authorList>
    </citation>
    <scope>NUCLEOTIDE SEQUENCE [LARGE SCALE GENOMIC DNA]</scope>
</reference>